<keyword evidence="2" id="KW-1185">Reference proteome</keyword>
<dbReference type="SUPFAM" id="SSF103084">
    <property type="entry name" value="Holliday junction resolvase RusA"/>
    <property type="match status" value="1"/>
</dbReference>
<dbReference type="GO" id="GO:0000287">
    <property type="term" value="F:magnesium ion binding"/>
    <property type="evidence" value="ECO:0007669"/>
    <property type="project" value="InterPro"/>
</dbReference>
<reference evidence="1 2" key="1">
    <citation type="submission" date="2016-11" db="EMBL/GenBank/DDBJ databases">
        <authorList>
            <person name="Gasic K."/>
        </authorList>
    </citation>
    <scope>NUCLEOTIDE SEQUENCE [LARGE SCALE GENOMIC DNA]</scope>
</reference>
<proteinExistence type="predicted"/>
<evidence type="ECO:0000313" key="1">
    <source>
        <dbReference type="EMBL" id="APQ41918.1"/>
    </source>
</evidence>
<evidence type="ECO:0000313" key="2">
    <source>
        <dbReference type="Proteomes" id="UP000272247"/>
    </source>
</evidence>
<sequence>MGAGRVFTMHIYKLPLPPSLNRIWRAVNGGVKLSKDARAWNAKAAAALPTGRVVTLKGRLRVTIFVHGPLKLKAVAFDIGNREKILCDLLTKQRVWEDDSQIDELLIFRGACEGQGFVVVQIEELT</sequence>
<dbReference type="GO" id="GO:0006281">
    <property type="term" value="P:DNA repair"/>
    <property type="evidence" value="ECO:0007669"/>
    <property type="project" value="InterPro"/>
</dbReference>
<dbReference type="InterPro" id="IPR008822">
    <property type="entry name" value="Endonuclease_RusA-like"/>
</dbReference>
<dbReference type="EMBL" id="KY210139">
    <property type="protein sequence ID" value="APQ41918.1"/>
    <property type="molecule type" value="Genomic_DNA"/>
</dbReference>
<gene>
    <name evidence="1" type="ORF">K1pha_39</name>
</gene>
<dbReference type="GO" id="GO:0006310">
    <property type="term" value="P:DNA recombination"/>
    <property type="evidence" value="ECO:0007669"/>
    <property type="project" value="InterPro"/>
</dbReference>
<dbReference type="Proteomes" id="UP000272247">
    <property type="component" value="Segment"/>
</dbReference>
<name>A0A3G1GLE9_9CAUD</name>
<organism evidence="1 2">
    <name type="scientific">Xanthomonas phage KPhi1</name>
    <dbReference type="NCBI Taxonomy" id="1927017"/>
    <lineage>
        <taxon>Viruses</taxon>
        <taxon>Duplodnaviria</taxon>
        <taxon>Heunggongvirae</taxon>
        <taxon>Uroviricota</taxon>
        <taxon>Caudoviricetes</taxon>
        <taxon>Kantovirinae</taxon>
        <taxon>Beograduvirus</taxon>
        <taxon>Beograduvirus KPhi1</taxon>
    </lineage>
</organism>
<dbReference type="InterPro" id="IPR036614">
    <property type="entry name" value="RusA-like_sf"/>
</dbReference>
<dbReference type="Pfam" id="PF05866">
    <property type="entry name" value="RusA"/>
    <property type="match status" value="1"/>
</dbReference>
<dbReference type="Gene3D" id="3.30.1330.70">
    <property type="entry name" value="Holliday junction resolvase RusA"/>
    <property type="match status" value="1"/>
</dbReference>
<accession>A0A3G1GLE9</accession>
<protein>
    <submittedName>
        <fullName evidence="1">Endodeoxyribonuclease RusA family protein</fullName>
    </submittedName>
</protein>